<proteinExistence type="predicted"/>
<keyword evidence="3" id="KW-1185">Reference proteome</keyword>
<feature type="domain" description="Chitin-binding type-2" evidence="1">
    <location>
        <begin position="358"/>
        <end position="413"/>
    </location>
</feature>
<sequence length="460" mass="48034">MQALEYIQFVTCSRLQVATQHIFAVLQELEACASWSQKFGGIGLEPGPVGRLLSDARDFLRLTELLLLECSQARRFARTLLQVLLRVSRSLPDQSGAPPETGAAVPAREDMDDFVDRMRGRQPLDLPEVAARIGLAAAPAGCSSAAAGAASGAADGAEGAGARPTCLAGALGRLAAAAEELSGRVVTAVSCQAAVMACLPVSAAPPWASMAAPEFRAVAHSDAAAGRPPMRAPSSPLAALAAALLVARASGARYAAAADVGPERGGSADALGGEPVALEGYAATPRASCGAWTQDQGKIVGDVVTECRKLCEIKKDCECFEITTTRCRIAQRVGRKVKKASLSSSVAYVRNAGYTNPDIECHEGDMMSVNGSCQEYQTCKGGRFASERCAHDLAYSPARGRCDWPALVPTCAREGLGDKALPAVKCGRGSFLLASDSSPGMQDRWRPKGAAKRCYDVVYA</sequence>
<dbReference type="PROSITE" id="PS50940">
    <property type="entry name" value="CHIT_BIND_II"/>
    <property type="match status" value="1"/>
</dbReference>
<organism evidence="2 3">
    <name type="scientific">Prorocentrum cordatum</name>
    <dbReference type="NCBI Taxonomy" id="2364126"/>
    <lineage>
        <taxon>Eukaryota</taxon>
        <taxon>Sar</taxon>
        <taxon>Alveolata</taxon>
        <taxon>Dinophyceae</taxon>
        <taxon>Prorocentrales</taxon>
        <taxon>Prorocentraceae</taxon>
        <taxon>Prorocentrum</taxon>
    </lineage>
</organism>
<gene>
    <name evidence="2" type="ORF">PCOR1329_LOCUS59823</name>
</gene>
<evidence type="ECO:0000313" key="3">
    <source>
        <dbReference type="Proteomes" id="UP001189429"/>
    </source>
</evidence>
<name>A0ABN9VS09_9DINO</name>
<dbReference type="Gene3D" id="2.170.140.10">
    <property type="entry name" value="Chitin binding domain"/>
    <property type="match status" value="1"/>
</dbReference>
<comment type="caution">
    <text evidence="2">The sequence shown here is derived from an EMBL/GenBank/DDBJ whole genome shotgun (WGS) entry which is preliminary data.</text>
</comment>
<accession>A0ABN9VS09</accession>
<dbReference type="InterPro" id="IPR036508">
    <property type="entry name" value="Chitin-bd_dom_sf"/>
</dbReference>
<dbReference type="EMBL" id="CAUYUJ010017471">
    <property type="protein sequence ID" value="CAK0875085.1"/>
    <property type="molecule type" value="Genomic_DNA"/>
</dbReference>
<dbReference type="Pfam" id="PF01607">
    <property type="entry name" value="CBM_14"/>
    <property type="match status" value="1"/>
</dbReference>
<evidence type="ECO:0000313" key="2">
    <source>
        <dbReference type="EMBL" id="CAK0875085.1"/>
    </source>
</evidence>
<protein>
    <recommendedName>
        <fullName evidence="1">Chitin-binding type-2 domain-containing protein</fullName>
    </recommendedName>
</protein>
<evidence type="ECO:0000259" key="1">
    <source>
        <dbReference type="PROSITE" id="PS50940"/>
    </source>
</evidence>
<dbReference type="SUPFAM" id="SSF57625">
    <property type="entry name" value="Invertebrate chitin-binding proteins"/>
    <property type="match status" value="1"/>
</dbReference>
<dbReference type="SMART" id="SM00494">
    <property type="entry name" value="ChtBD2"/>
    <property type="match status" value="1"/>
</dbReference>
<dbReference type="Proteomes" id="UP001189429">
    <property type="component" value="Unassembled WGS sequence"/>
</dbReference>
<dbReference type="InterPro" id="IPR024790">
    <property type="entry name" value="APC4_long_dom"/>
</dbReference>
<reference evidence="2" key="1">
    <citation type="submission" date="2023-10" db="EMBL/GenBank/DDBJ databases">
        <authorList>
            <person name="Chen Y."/>
            <person name="Shah S."/>
            <person name="Dougan E. K."/>
            <person name="Thang M."/>
            <person name="Chan C."/>
        </authorList>
    </citation>
    <scope>NUCLEOTIDE SEQUENCE [LARGE SCALE GENOMIC DNA]</scope>
</reference>
<dbReference type="InterPro" id="IPR002557">
    <property type="entry name" value="Chitin-bd_dom"/>
</dbReference>
<dbReference type="Pfam" id="PF12896">
    <property type="entry name" value="ANAPC4"/>
    <property type="match status" value="1"/>
</dbReference>